<evidence type="ECO:0000313" key="2">
    <source>
        <dbReference type="EMBL" id="GMI53170.1"/>
    </source>
</evidence>
<feature type="compositionally biased region" description="Acidic residues" evidence="1">
    <location>
        <begin position="74"/>
        <end position="86"/>
    </location>
</feature>
<accession>A0ABQ6NAG8</accession>
<gene>
    <name evidence="2" type="ORF">TeGR_g10678</name>
</gene>
<feature type="compositionally biased region" description="Low complexity" evidence="1">
    <location>
        <begin position="132"/>
        <end position="141"/>
    </location>
</feature>
<name>A0ABQ6NAG8_9STRA</name>
<feature type="region of interest" description="Disordered" evidence="1">
    <location>
        <begin position="1"/>
        <end position="43"/>
    </location>
</feature>
<protein>
    <submittedName>
        <fullName evidence="2">Uncharacterized protein</fullName>
    </submittedName>
</protein>
<dbReference type="EMBL" id="BRYB01006613">
    <property type="protein sequence ID" value="GMI53170.1"/>
    <property type="molecule type" value="Genomic_DNA"/>
</dbReference>
<evidence type="ECO:0000313" key="3">
    <source>
        <dbReference type="Proteomes" id="UP001165060"/>
    </source>
</evidence>
<dbReference type="Proteomes" id="UP001165060">
    <property type="component" value="Unassembled WGS sequence"/>
</dbReference>
<organism evidence="2 3">
    <name type="scientific">Tetraparma gracilis</name>
    <dbReference type="NCBI Taxonomy" id="2962635"/>
    <lineage>
        <taxon>Eukaryota</taxon>
        <taxon>Sar</taxon>
        <taxon>Stramenopiles</taxon>
        <taxon>Ochrophyta</taxon>
        <taxon>Bolidophyceae</taxon>
        <taxon>Parmales</taxon>
        <taxon>Triparmaceae</taxon>
        <taxon>Tetraparma</taxon>
    </lineage>
</organism>
<keyword evidence="3" id="KW-1185">Reference proteome</keyword>
<comment type="caution">
    <text evidence="2">The sequence shown here is derived from an EMBL/GenBank/DDBJ whole genome shotgun (WGS) entry which is preliminary data.</text>
</comment>
<sequence>MTDAEPPEIVVHVSPQRKQKKKTLMRRSPTRKKAEESDSEEEKVVIKTSLDLAKQVRKEGTITLELRLLLDEESSDEEYYDDYYEEEPAKAAAEGAAEEGEVPEEGAKPEGEVDLTDMLNATRDKMAAQELGSPGEPAAAEPESDEESDHWGFGYKAIERKQTPIPRSYMELQTAFADAFPRHDEALVCERTNGRTIMTSETSFARDEVIVFREFQPEIRKIRTRKKIQGLRKGWEEDVYQKEVDNFRLKTWQR</sequence>
<feature type="region of interest" description="Disordered" evidence="1">
    <location>
        <begin position="74"/>
        <end position="149"/>
    </location>
</feature>
<evidence type="ECO:0000256" key="1">
    <source>
        <dbReference type="SAM" id="MobiDB-lite"/>
    </source>
</evidence>
<feature type="compositionally biased region" description="Basic residues" evidence="1">
    <location>
        <begin position="15"/>
        <end position="31"/>
    </location>
</feature>
<reference evidence="2 3" key="1">
    <citation type="journal article" date="2023" name="Commun. Biol.">
        <title>Genome analysis of Parmales, the sister group of diatoms, reveals the evolutionary specialization of diatoms from phago-mixotrophs to photoautotrophs.</title>
        <authorList>
            <person name="Ban H."/>
            <person name="Sato S."/>
            <person name="Yoshikawa S."/>
            <person name="Yamada K."/>
            <person name="Nakamura Y."/>
            <person name="Ichinomiya M."/>
            <person name="Sato N."/>
            <person name="Blanc-Mathieu R."/>
            <person name="Endo H."/>
            <person name="Kuwata A."/>
            <person name="Ogata H."/>
        </authorList>
    </citation>
    <scope>NUCLEOTIDE SEQUENCE [LARGE SCALE GENOMIC DNA]</scope>
</reference>
<proteinExistence type="predicted"/>